<dbReference type="CDD" id="cd08948">
    <property type="entry name" value="5beta-POR_like_SDR_a"/>
    <property type="match status" value="1"/>
</dbReference>
<evidence type="ECO:0000259" key="1">
    <source>
        <dbReference type="Pfam" id="PF22917"/>
    </source>
</evidence>
<dbReference type="Gene3D" id="3.40.50.720">
    <property type="entry name" value="NAD(P)-binding Rossmann-like Domain"/>
    <property type="match status" value="1"/>
</dbReference>
<feature type="domain" description="PRISE-like Rossmann-fold" evidence="1">
    <location>
        <begin position="48"/>
        <end position="269"/>
    </location>
</feature>
<dbReference type="RefSeq" id="XP_007695382.1">
    <property type="nucleotide sequence ID" value="XM_007697192.1"/>
</dbReference>
<dbReference type="OrthoDB" id="1731983at2759"/>
<reference evidence="3" key="2">
    <citation type="journal article" date="2013" name="PLoS Genet.">
        <title>Comparative genome structure, secondary metabolite, and effector coding capacity across Cochliobolus pathogens.</title>
        <authorList>
            <person name="Condon B.J."/>
            <person name="Leng Y."/>
            <person name="Wu D."/>
            <person name="Bushley K.E."/>
            <person name="Ohm R.A."/>
            <person name="Otillar R."/>
            <person name="Martin J."/>
            <person name="Schackwitz W."/>
            <person name="Grimwood J."/>
            <person name="MohdZainudin N."/>
            <person name="Xue C."/>
            <person name="Wang R."/>
            <person name="Manning V.A."/>
            <person name="Dhillon B."/>
            <person name="Tu Z.J."/>
            <person name="Steffenson B.J."/>
            <person name="Salamov A."/>
            <person name="Sun H."/>
            <person name="Lowry S."/>
            <person name="LaButti K."/>
            <person name="Han J."/>
            <person name="Copeland A."/>
            <person name="Lindquist E."/>
            <person name="Barry K."/>
            <person name="Schmutz J."/>
            <person name="Baker S.E."/>
            <person name="Ciuffetti L.M."/>
            <person name="Grigoriev I.V."/>
            <person name="Zhong S."/>
            <person name="Turgeon B.G."/>
        </authorList>
    </citation>
    <scope>NUCLEOTIDE SEQUENCE [LARGE SCALE GENOMIC DNA]</scope>
    <source>
        <strain evidence="3">ND90Pr / ATCC 201652</strain>
    </source>
</reference>
<dbReference type="eggNOG" id="ENOG502QSRH">
    <property type="taxonomic scope" value="Eukaryota"/>
</dbReference>
<dbReference type="GeneID" id="19134762"/>
<keyword evidence="3" id="KW-1185">Reference proteome</keyword>
<evidence type="ECO:0000313" key="3">
    <source>
        <dbReference type="Proteomes" id="UP000016934"/>
    </source>
</evidence>
<gene>
    <name evidence="2" type="ORF">COCSADRAFT_23034</name>
</gene>
<dbReference type="SUPFAM" id="SSF51735">
    <property type="entry name" value="NAD(P)-binding Rossmann-fold domains"/>
    <property type="match status" value="1"/>
</dbReference>
<accession>M2THA2</accession>
<dbReference type="OMA" id="GRPFVFP"/>
<dbReference type="PANTHER" id="PTHR32487:SF0">
    <property type="entry name" value="3-OXO-DELTA(4,5)-STEROID 5-BETA-REDUCTASE"/>
    <property type="match status" value="1"/>
</dbReference>
<sequence>MPSAIVTGATGILGREIVFELSQHRSQWPTIHALSRSNKEDYPDTVIHNHIDLQSDPDAMANDLKNVRGEYIFFAAYLAQDKEEDAWEVNGRMLSNFFCALEKTGAISQVKRIILVCGAKQYGVHLGVPQQPMQEDAPWLTSSKWPPNFYYNQQNILHEFCTKHNKEWVVTYPNDVIGFASGNFMNLSAALALYVLVSREMSGNSGIEFPGSPAFYTKFNCFTSAKLHAEFCAWAALDPRTANQAFNITNGDVESYQNLWPRVAQYFGTTVKPDQFKSVYGGSSATSISGRIKDMVVGTESQSSTREMAPQPPISAVADERGLQGTPVLEPSHVEQHIDLVKWSKRDDVKQAWNALADREGLDRDAFDKATWAFLGFVLGRNFDLVISMSKAREYGWMGYRDTWGSLKDVFEQMKAAGALPKGSV</sequence>
<evidence type="ECO:0000313" key="2">
    <source>
        <dbReference type="EMBL" id="EMD68601.1"/>
    </source>
</evidence>
<reference evidence="2 3" key="1">
    <citation type="journal article" date="2012" name="PLoS Pathog.">
        <title>Diverse lifestyles and strategies of plant pathogenesis encoded in the genomes of eighteen Dothideomycetes fungi.</title>
        <authorList>
            <person name="Ohm R.A."/>
            <person name="Feau N."/>
            <person name="Henrissat B."/>
            <person name="Schoch C.L."/>
            <person name="Horwitz B.A."/>
            <person name="Barry K.W."/>
            <person name="Condon B.J."/>
            <person name="Copeland A.C."/>
            <person name="Dhillon B."/>
            <person name="Glaser F."/>
            <person name="Hesse C.N."/>
            <person name="Kosti I."/>
            <person name="LaButti K."/>
            <person name="Lindquist E.A."/>
            <person name="Lucas S."/>
            <person name="Salamov A.A."/>
            <person name="Bradshaw R.E."/>
            <person name="Ciuffetti L."/>
            <person name="Hamelin R.C."/>
            <person name="Kema G.H.J."/>
            <person name="Lawrence C."/>
            <person name="Scott J.A."/>
            <person name="Spatafora J.W."/>
            <person name="Turgeon B.G."/>
            <person name="de Wit P.J.G.M."/>
            <person name="Zhong S."/>
            <person name="Goodwin S.B."/>
            <person name="Grigoriev I.V."/>
        </authorList>
    </citation>
    <scope>NUCLEOTIDE SEQUENCE [LARGE SCALE GENOMIC DNA]</scope>
    <source>
        <strain evidence="3">ND90Pr / ATCC 201652</strain>
    </source>
</reference>
<dbReference type="KEGG" id="bsc:COCSADRAFT_23034"/>
<dbReference type="InterPro" id="IPR055222">
    <property type="entry name" value="PRISE-like_Rossmann-fold"/>
</dbReference>
<dbReference type="EMBL" id="KB445638">
    <property type="protein sequence ID" value="EMD68601.1"/>
    <property type="molecule type" value="Genomic_DNA"/>
</dbReference>
<name>M2THA2_COCSN</name>
<dbReference type="InterPro" id="IPR036291">
    <property type="entry name" value="NAD(P)-bd_dom_sf"/>
</dbReference>
<dbReference type="PANTHER" id="PTHR32487">
    <property type="entry name" value="3-OXO-DELTA(4,5)-STEROID 5-BETA-REDUCTASE"/>
    <property type="match status" value="1"/>
</dbReference>
<dbReference type="HOGENOM" id="CLU_030125_1_0_1"/>
<dbReference type="AlphaFoldDB" id="M2THA2"/>
<dbReference type="Proteomes" id="UP000016934">
    <property type="component" value="Unassembled WGS sequence"/>
</dbReference>
<dbReference type="Pfam" id="PF22917">
    <property type="entry name" value="PRISE"/>
    <property type="match status" value="1"/>
</dbReference>
<protein>
    <recommendedName>
        <fullName evidence="1">PRISE-like Rossmann-fold domain-containing protein</fullName>
    </recommendedName>
</protein>
<organism evidence="2 3">
    <name type="scientific">Cochliobolus sativus (strain ND90Pr / ATCC 201652)</name>
    <name type="common">Common root rot and spot blotch fungus</name>
    <name type="synonym">Bipolaris sorokiniana</name>
    <dbReference type="NCBI Taxonomy" id="665912"/>
    <lineage>
        <taxon>Eukaryota</taxon>
        <taxon>Fungi</taxon>
        <taxon>Dikarya</taxon>
        <taxon>Ascomycota</taxon>
        <taxon>Pezizomycotina</taxon>
        <taxon>Dothideomycetes</taxon>
        <taxon>Pleosporomycetidae</taxon>
        <taxon>Pleosporales</taxon>
        <taxon>Pleosporineae</taxon>
        <taxon>Pleosporaceae</taxon>
        <taxon>Bipolaris</taxon>
    </lineage>
</organism>
<proteinExistence type="predicted"/>